<dbReference type="InterPro" id="IPR009033">
    <property type="entry name" value="Calreticulin/calnexin_P_dom_sf"/>
</dbReference>
<dbReference type="AlphaFoldDB" id="A0A830H7Y3"/>
<keyword evidence="3" id="KW-0472">Membrane</keyword>
<dbReference type="Gene3D" id="2.10.250.10">
    <property type="entry name" value="Calreticulin/calnexin, P domain"/>
    <property type="match status" value="1"/>
</dbReference>
<keyword evidence="3" id="KW-0143">Chaperone</keyword>
<dbReference type="PANTHER" id="PTHR12630">
    <property type="entry name" value="N-LINKED OLIGOSACCHARIDE PROCESSING"/>
    <property type="match status" value="1"/>
</dbReference>
<dbReference type="InterPro" id="IPR036607">
    <property type="entry name" value="PRKCSH"/>
</dbReference>
<keyword evidence="2 3" id="KW-0256">Endoplasmic reticulum</keyword>
<comment type="caution">
    <text evidence="7">The sequence shown here is derived from an EMBL/GenBank/DDBJ whole genome shotgun (WGS) entry which is preliminary data.</text>
</comment>
<evidence type="ECO:0000313" key="7">
    <source>
        <dbReference type="EMBL" id="GHP01781.1"/>
    </source>
</evidence>
<dbReference type="Gene3D" id="2.70.130.10">
    <property type="entry name" value="Mannose-6-phosphate receptor binding domain"/>
    <property type="match status" value="1"/>
</dbReference>
<evidence type="ECO:0000259" key="6">
    <source>
        <dbReference type="Pfam" id="PF13015"/>
    </source>
</evidence>
<sequence>MVAVMPRSRIFNRRRRRIITHVSCDLYLVVVVLVGIIVVVCSKSQAVSQAVSHDRFLGSEKCAAFIPRHRINDDFCDCADGSDETETPACSHVHAKFTCKNEAHVKKDISTTRIQDGVCDCCDGSDETAKSRRLVGQPPCAAKACEVLAKQAKQAASAYLEEALKGREAFQKDAARARRRLLRNARVEQLWAEAERAWRADLRRRGEDESDDDDDDDDDGTNNPSQEEDADAVARRVAAQWVSVPGATDADLFDDDDSKVDADEARDATRDAQKSLEMPLGTDEDKPPPSEIPDPNASKPEEWDDEEDGEWEHPTVHNSEHDDWVAGADKRKDDLRHASDRRRHFADSVREEVLRFRLVERADDGTPDERIKRLRLWRIWPYANDDAACPEFTDSQYTYKLCLFGEVKQDSTLLGKMDDGEMLGTGGLDDNAASATTPTLGVLAEALDAVIPAAAAAASSAKGTGAGDRLTLNFRHGDSGFFCGSEGRRLSATVTCGVEPTLKAVTEPERCSYQAEVAIPAMCLGSSPTTTHDEL</sequence>
<feature type="region of interest" description="Disordered" evidence="4">
    <location>
        <begin position="203"/>
        <end position="234"/>
    </location>
</feature>
<dbReference type="Proteomes" id="UP000660262">
    <property type="component" value="Unassembled WGS sequence"/>
</dbReference>
<feature type="compositionally biased region" description="Basic and acidic residues" evidence="4">
    <location>
        <begin position="311"/>
        <end position="325"/>
    </location>
</feature>
<dbReference type="GO" id="GO:0017177">
    <property type="term" value="C:glucosidase II complex"/>
    <property type="evidence" value="ECO:0007669"/>
    <property type="project" value="TreeGrafter"/>
</dbReference>
<feature type="domain" description="Glucosidase II beta subunit N-terminal" evidence="5">
    <location>
        <begin position="69"/>
        <end position="183"/>
    </location>
</feature>
<dbReference type="InterPro" id="IPR039794">
    <property type="entry name" value="Gtb1-like"/>
</dbReference>
<feature type="region of interest" description="Disordered" evidence="4">
    <location>
        <begin position="262"/>
        <end position="325"/>
    </location>
</feature>
<dbReference type="OrthoDB" id="28322at2759"/>
<dbReference type="EMBL" id="BNJQ01000002">
    <property type="protein sequence ID" value="GHP01781.1"/>
    <property type="molecule type" value="Genomic_DNA"/>
</dbReference>
<dbReference type="InterPro" id="IPR028146">
    <property type="entry name" value="PRKCSH_N"/>
</dbReference>
<feature type="transmembrane region" description="Helical" evidence="3">
    <location>
        <begin position="21"/>
        <end position="40"/>
    </location>
</feature>
<dbReference type="Pfam" id="PF12999">
    <property type="entry name" value="PRKCSH-like"/>
    <property type="match status" value="1"/>
</dbReference>
<proteinExistence type="inferred from homology"/>
<dbReference type="GO" id="GO:0006491">
    <property type="term" value="P:N-glycan processing"/>
    <property type="evidence" value="ECO:0007669"/>
    <property type="project" value="TreeGrafter"/>
</dbReference>
<dbReference type="Pfam" id="PF00262">
    <property type="entry name" value="Calreticulin"/>
    <property type="match status" value="1"/>
</dbReference>
<dbReference type="GO" id="GO:0051082">
    <property type="term" value="F:unfolded protein binding"/>
    <property type="evidence" value="ECO:0007669"/>
    <property type="project" value="InterPro"/>
</dbReference>
<feature type="compositionally biased region" description="Acidic residues" evidence="4">
    <location>
        <begin position="208"/>
        <end position="231"/>
    </location>
</feature>
<gene>
    <name evidence="7" type="ORF">PPROV_000053800</name>
</gene>
<protein>
    <recommendedName>
        <fullName evidence="1">Glucosidase 2 subunit beta</fullName>
    </recommendedName>
</protein>
<evidence type="ECO:0000259" key="5">
    <source>
        <dbReference type="Pfam" id="PF12999"/>
    </source>
</evidence>
<keyword evidence="8" id="KW-1185">Reference proteome</keyword>
<reference evidence="7" key="1">
    <citation type="submission" date="2020-10" db="EMBL/GenBank/DDBJ databases">
        <title>Unveiling of a novel bifunctional photoreceptor, Dualchrome1, isolated from a cosmopolitan green alga.</title>
        <authorList>
            <person name="Suzuki S."/>
            <person name="Kawachi M."/>
        </authorList>
    </citation>
    <scope>NUCLEOTIDE SEQUENCE</scope>
    <source>
        <strain evidence="7">NIES 2893</strain>
    </source>
</reference>
<dbReference type="GO" id="GO:0006457">
    <property type="term" value="P:protein folding"/>
    <property type="evidence" value="ECO:0007669"/>
    <property type="project" value="InterPro"/>
</dbReference>
<keyword evidence="3" id="KW-0812">Transmembrane</keyword>
<evidence type="ECO:0000256" key="2">
    <source>
        <dbReference type="ARBA" id="ARBA00022824"/>
    </source>
</evidence>
<feature type="domain" description="Glucosidase 2 subunit beta-like" evidence="6">
    <location>
        <begin position="395"/>
        <end position="527"/>
    </location>
</feature>
<accession>A0A830H7Y3</accession>
<dbReference type="SUPFAM" id="SSF63887">
    <property type="entry name" value="P-domain of calnexin/calreticulin"/>
    <property type="match status" value="1"/>
</dbReference>
<dbReference type="GO" id="GO:0005509">
    <property type="term" value="F:calcium ion binding"/>
    <property type="evidence" value="ECO:0007669"/>
    <property type="project" value="InterPro"/>
</dbReference>
<feature type="compositionally biased region" description="Basic and acidic residues" evidence="4">
    <location>
        <begin position="262"/>
        <end position="274"/>
    </location>
</feature>
<comment type="similarity">
    <text evidence="3">Belongs to the calreticulin family.</text>
</comment>
<evidence type="ECO:0000256" key="4">
    <source>
        <dbReference type="SAM" id="MobiDB-lite"/>
    </source>
</evidence>
<evidence type="ECO:0000256" key="1">
    <source>
        <dbReference type="ARBA" id="ARBA00022387"/>
    </source>
</evidence>
<evidence type="ECO:0000313" key="8">
    <source>
        <dbReference type="Proteomes" id="UP000660262"/>
    </source>
</evidence>
<dbReference type="InterPro" id="IPR009011">
    <property type="entry name" value="Man6P_isomerase_rcpt-bd_dom_sf"/>
</dbReference>
<name>A0A830H7Y3_9CHLO</name>
<organism evidence="7 8">
    <name type="scientific">Pycnococcus provasolii</name>
    <dbReference type="NCBI Taxonomy" id="41880"/>
    <lineage>
        <taxon>Eukaryota</taxon>
        <taxon>Viridiplantae</taxon>
        <taxon>Chlorophyta</taxon>
        <taxon>Pseudoscourfieldiophyceae</taxon>
        <taxon>Pseudoscourfieldiales</taxon>
        <taxon>Pycnococcaceae</taxon>
        <taxon>Pycnococcus</taxon>
    </lineage>
</organism>
<dbReference type="PANTHER" id="PTHR12630:SF1">
    <property type="entry name" value="GLUCOSIDASE 2 SUBUNIT BETA"/>
    <property type="match status" value="1"/>
</dbReference>
<evidence type="ECO:0000256" key="3">
    <source>
        <dbReference type="RuleBase" id="RU362126"/>
    </source>
</evidence>
<keyword evidence="3" id="KW-1133">Transmembrane helix</keyword>
<dbReference type="Pfam" id="PF13015">
    <property type="entry name" value="PRKCSH_1"/>
    <property type="match status" value="1"/>
</dbReference>
<dbReference type="InterPro" id="IPR001580">
    <property type="entry name" value="Calret/calnex"/>
</dbReference>